<evidence type="ECO:0000313" key="6">
    <source>
        <dbReference type="EMBL" id="VVE17286.1"/>
    </source>
</evidence>
<keyword evidence="3" id="KW-0238">DNA-binding</keyword>
<dbReference type="PANTHER" id="PTHR30126">
    <property type="entry name" value="HTH-TYPE TRANSCRIPTIONAL REGULATOR"/>
    <property type="match status" value="1"/>
</dbReference>
<reference evidence="6 7" key="1">
    <citation type="submission" date="2019-08" db="EMBL/GenBank/DDBJ databases">
        <authorList>
            <person name="Peeters C."/>
        </authorList>
    </citation>
    <scope>NUCLEOTIDE SEQUENCE [LARGE SCALE GENOMIC DNA]</scope>
    <source>
        <strain evidence="6 7">LMG 31115</strain>
    </source>
</reference>
<dbReference type="PANTHER" id="PTHR30126:SF94">
    <property type="entry name" value="LYSR FAMILY TRANSCRIPTIONAL REGULATOR"/>
    <property type="match status" value="1"/>
</dbReference>
<dbReference type="Pfam" id="PF00126">
    <property type="entry name" value="HTH_1"/>
    <property type="match status" value="1"/>
</dbReference>
<organism evidence="6 7">
    <name type="scientific">Pandoraea iniqua</name>
    <dbReference type="NCBI Taxonomy" id="2508288"/>
    <lineage>
        <taxon>Bacteria</taxon>
        <taxon>Pseudomonadati</taxon>
        <taxon>Pseudomonadota</taxon>
        <taxon>Betaproteobacteria</taxon>
        <taxon>Burkholderiales</taxon>
        <taxon>Burkholderiaceae</taxon>
        <taxon>Pandoraea</taxon>
    </lineage>
</organism>
<evidence type="ECO:0000256" key="4">
    <source>
        <dbReference type="ARBA" id="ARBA00023163"/>
    </source>
</evidence>
<dbReference type="RefSeq" id="WP_150684659.1">
    <property type="nucleotide sequence ID" value="NZ_CABPSI010000003.1"/>
</dbReference>
<dbReference type="PRINTS" id="PR00039">
    <property type="entry name" value="HTHLYSR"/>
</dbReference>
<evidence type="ECO:0000313" key="7">
    <source>
        <dbReference type="Proteomes" id="UP000333828"/>
    </source>
</evidence>
<dbReference type="InterPro" id="IPR000847">
    <property type="entry name" value="LysR_HTH_N"/>
</dbReference>
<comment type="similarity">
    <text evidence="1">Belongs to the LysR transcriptional regulatory family.</text>
</comment>
<dbReference type="EMBL" id="CABPSI010000003">
    <property type="protein sequence ID" value="VVE17286.1"/>
    <property type="molecule type" value="Genomic_DNA"/>
</dbReference>
<dbReference type="Pfam" id="PF03466">
    <property type="entry name" value="LysR_substrate"/>
    <property type="match status" value="1"/>
</dbReference>
<evidence type="ECO:0000259" key="5">
    <source>
        <dbReference type="PROSITE" id="PS50931"/>
    </source>
</evidence>
<feature type="domain" description="HTH lysR-type" evidence="5">
    <location>
        <begin position="1"/>
        <end position="57"/>
    </location>
</feature>
<dbReference type="SUPFAM" id="SSF46785">
    <property type="entry name" value="Winged helix' DNA-binding domain"/>
    <property type="match status" value="1"/>
</dbReference>
<dbReference type="InterPro" id="IPR005119">
    <property type="entry name" value="LysR_subst-bd"/>
</dbReference>
<dbReference type="GO" id="GO:0000976">
    <property type="term" value="F:transcription cis-regulatory region binding"/>
    <property type="evidence" value="ECO:0007669"/>
    <property type="project" value="TreeGrafter"/>
</dbReference>
<proteinExistence type="inferred from homology"/>
<dbReference type="Proteomes" id="UP000333828">
    <property type="component" value="Unassembled WGS sequence"/>
</dbReference>
<dbReference type="AlphaFoldDB" id="A0A5E4W0S9"/>
<evidence type="ECO:0000256" key="3">
    <source>
        <dbReference type="ARBA" id="ARBA00023125"/>
    </source>
</evidence>
<keyword evidence="7" id="KW-1185">Reference proteome</keyword>
<sequence>MIRYLKTFVTAAETASFSAAGARLGLTQSAVSAQIQRLEDDLGVLLFERTGRAVSLSDDGRRLLAQAQGVVSAYQSMRGEAGAQGAQAALAPIHIGAILTVQLGLLPGAIQRWSAAPARSAGASASAASLASIASSTSSPALPHLNIVPGMSVQLLAQIDARELDLAVMIRPRIGVPADMKWITLMHEPYVAIAPKGTRGTVADWAAALPFVRYNRRSYGGDLVERYLRRHRLWVREGVELDEPEVILRMVRARLGWAMVPATLIGLPGDGVATGKTAAAGVQVLPLSGVPLTRELGVLARQSALKREPVAALVKCLTDEAQSRG</sequence>
<accession>A0A5E4W0S9</accession>
<dbReference type="Gene3D" id="1.10.10.10">
    <property type="entry name" value="Winged helix-like DNA-binding domain superfamily/Winged helix DNA-binding domain"/>
    <property type="match status" value="1"/>
</dbReference>
<dbReference type="InterPro" id="IPR036390">
    <property type="entry name" value="WH_DNA-bd_sf"/>
</dbReference>
<dbReference type="SUPFAM" id="SSF53850">
    <property type="entry name" value="Periplasmic binding protein-like II"/>
    <property type="match status" value="1"/>
</dbReference>
<dbReference type="InterPro" id="IPR036388">
    <property type="entry name" value="WH-like_DNA-bd_sf"/>
</dbReference>
<name>A0A5E4W0S9_9BURK</name>
<dbReference type="PROSITE" id="PS50931">
    <property type="entry name" value="HTH_LYSR"/>
    <property type="match status" value="1"/>
</dbReference>
<dbReference type="GO" id="GO:0003700">
    <property type="term" value="F:DNA-binding transcription factor activity"/>
    <property type="evidence" value="ECO:0007669"/>
    <property type="project" value="InterPro"/>
</dbReference>
<protein>
    <submittedName>
        <fullName evidence="6">Hydrogen peroxide-inducible genes activator</fullName>
    </submittedName>
</protein>
<evidence type="ECO:0000256" key="1">
    <source>
        <dbReference type="ARBA" id="ARBA00009437"/>
    </source>
</evidence>
<keyword evidence="4" id="KW-0804">Transcription</keyword>
<dbReference type="Gene3D" id="3.40.190.290">
    <property type="match status" value="1"/>
</dbReference>
<gene>
    <name evidence="6" type="primary">oxyR_2</name>
    <name evidence="6" type="ORF">PIN31115_02941</name>
</gene>
<evidence type="ECO:0000256" key="2">
    <source>
        <dbReference type="ARBA" id="ARBA00023015"/>
    </source>
</evidence>
<dbReference type="FunFam" id="1.10.10.10:FF:000001">
    <property type="entry name" value="LysR family transcriptional regulator"/>
    <property type="match status" value="1"/>
</dbReference>
<keyword evidence="2" id="KW-0805">Transcription regulation</keyword>